<name>A0A9P7S4Z2_9AGAR</name>
<dbReference type="CDD" id="cd12148">
    <property type="entry name" value="fungal_TF_MHR"/>
    <property type="match status" value="1"/>
</dbReference>
<dbReference type="GO" id="GO:0008270">
    <property type="term" value="F:zinc ion binding"/>
    <property type="evidence" value="ECO:0007669"/>
    <property type="project" value="InterPro"/>
</dbReference>
<proteinExistence type="predicted"/>
<evidence type="ECO:0000313" key="11">
    <source>
        <dbReference type="Proteomes" id="UP001049176"/>
    </source>
</evidence>
<dbReference type="InterPro" id="IPR051615">
    <property type="entry name" value="Transcr_Regulatory_Elem"/>
</dbReference>
<dbReference type="RefSeq" id="XP_043012031.1">
    <property type="nucleotide sequence ID" value="XM_043150940.1"/>
</dbReference>
<feature type="compositionally biased region" description="Basic and acidic residues" evidence="8">
    <location>
        <begin position="795"/>
        <end position="810"/>
    </location>
</feature>
<feature type="region of interest" description="Disordered" evidence="8">
    <location>
        <begin position="264"/>
        <end position="380"/>
    </location>
</feature>
<feature type="region of interest" description="Disordered" evidence="8">
    <location>
        <begin position="1049"/>
        <end position="1091"/>
    </location>
</feature>
<dbReference type="PANTHER" id="PTHR31313">
    <property type="entry name" value="TY1 ENHANCER ACTIVATOR"/>
    <property type="match status" value="1"/>
</dbReference>
<keyword evidence="3" id="KW-0862">Zinc</keyword>
<evidence type="ECO:0000256" key="7">
    <source>
        <dbReference type="ARBA" id="ARBA00023242"/>
    </source>
</evidence>
<feature type="compositionally biased region" description="Low complexity" evidence="8">
    <location>
        <begin position="956"/>
        <end position="969"/>
    </location>
</feature>
<dbReference type="EMBL" id="CM032183">
    <property type="protein sequence ID" value="KAG7095561.1"/>
    <property type="molecule type" value="Genomic_DNA"/>
</dbReference>
<feature type="region of interest" description="Disordered" evidence="8">
    <location>
        <begin position="795"/>
        <end position="818"/>
    </location>
</feature>
<dbReference type="Pfam" id="PF04082">
    <property type="entry name" value="Fungal_trans"/>
    <property type="match status" value="1"/>
</dbReference>
<sequence>MSTGHLEWTTGPRFPNQQPTSTNSTVSGTSNYKYDTLQVPYSMALSDDGEELTDVFETHHGERVVRRRSSKACDQCRKSKCKCERTSPTEPCRNCVMLGTECTSVGPSRKRGPPKGYIDAIEARLHQMEALLGIMLSCDDDRATTLLKDLSQDPLANHIINRVANSSYGVKGRARGSEQISNESKGRYVQAKQSDANGEIASTHPSNEWQDTVVAMLHSKCKVKDRKLATPQNPVIDVSDDALADQLPSRRPLLSLKISDRSLTANADDSRGGSPTRRQRRRINENRPGRSEIDSAQKSASTPSTSKSISAKSSQSSRSPEQSFRILPSSHSAELEAHSSLPPSAGSQSPKSSETRSRTYATQTSTIINKGYGSDDEEDVPDAVGQLSLNEEEQVRYHGKASGLYLLGAEDRNDDRNAGGIWRFPKARVWPPVSEVSYPDADSISRPPPPDVQEKLLDLYFIHVHPIFPVIHKQSFFDNLRAFPHGGSRTVTPQRAPVFPDSHPMGASSAYNSRRRRVPPLLLFAMFAVAARYSNPPNRPEFSHDSSITEAIPMWDAGDEYLEEARQILERSYASSRPETCQALLLMGYREIGIGAMTEAWMYVGLAIRMAQDLGMHRRADGWARAVLGGRLFGGWELQERRRIWFGCVVMDKYVSSYIGRPLMIFERDFDTLLPDEEDPEEGELWPHHESSKVEHSASNGIPGRIISCFNTAVTLSGILSMIIQAIYAVRPVCSRHGESVFLEGILDRWFLDLPEHLRYEPSPIYVPLPQVLTLHMQYWSTVLLLHRPFIHPKSRAESEPKDDSDLRSESRRHHEMSTAAANRITALAALYMDHYSLKSCPAFLCYYVFSASIMHLTTMTTFPSDPQARIGLNKCMDVLQAMEVVWPSAGRALELLKGSKANSTEDEPIVPPSTNNVDRRKRPYVNISEMTPLRSQLLFPEYSLPETYDAHAQQPRSPTTLPSGPSSTTATYYHPDYRWVPNHSFENMQYAGSLTTSVLPQSYSTGLTDDSGMVEDHRPNLPSSVSHHSDSPAHSRYPPEYWNNYSPYPQMTDNSYDRVHEQPQPSTVQHHPAPSQMFLHQPYSTYNDSV</sequence>
<feature type="region of interest" description="Disordered" evidence="8">
    <location>
        <begin position="1004"/>
        <end position="1036"/>
    </location>
</feature>
<dbReference type="PROSITE" id="PS50048">
    <property type="entry name" value="ZN2_CY6_FUNGAL_2"/>
    <property type="match status" value="1"/>
</dbReference>
<evidence type="ECO:0000256" key="1">
    <source>
        <dbReference type="ARBA" id="ARBA00004123"/>
    </source>
</evidence>
<feature type="region of interest" description="Disordered" evidence="8">
    <location>
        <begin position="172"/>
        <end position="207"/>
    </location>
</feature>
<evidence type="ECO:0000256" key="3">
    <source>
        <dbReference type="ARBA" id="ARBA00022833"/>
    </source>
</evidence>
<feature type="compositionally biased region" description="Polar residues" evidence="8">
    <location>
        <begin position="345"/>
        <end position="368"/>
    </location>
</feature>
<keyword evidence="4" id="KW-0805">Transcription regulation</keyword>
<gene>
    <name evidence="10" type="ORF">E1B28_006297</name>
</gene>
<evidence type="ECO:0000256" key="2">
    <source>
        <dbReference type="ARBA" id="ARBA00022723"/>
    </source>
</evidence>
<reference evidence="10" key="1">
    <citation type="journal article" date="2021" name="Genome Biol. Evol.">
        <title>The assembled and annotated genome of the fairy-ring fungus Marasmius oreades.</title>
        <authorList>
            <person name="Hiltunen M."/>
            <person name="Ament-Velasquez S.L."/>
            <person name="Johannesson H."/>
        </authorList>
    </citation>
    <scope>NUCLEOTIDE SEQUENCE</scope>
    <source>
        <strain evidence="10">03SP1</strain>
    </source>
</reference>
<dbReference type="GO" id="GO:0003677">
    <property type="term" value="F:DNA binding"/>
    <property type="evidence" value="ECO:0007669"/>
    <property type="project" value="UniProtKB-KW"/>
</dbReference>
<keyword evidence="7" id="KW-0539">Nucleus</keyword>
<keyword evidence="6" id="KW-0804">Transcription</keyword>
<dbReference type="Gene3D" id="4.10.240.10">
    <property type="entry name" value="Zn(2)-C6 fungal-type DNA-binding domain"/>
    <property type="match status" value="1"/>
</dbReference>
<dbReference type="GO" id="GO:0000981">
    <property type="term" value="F:DNA-binding transcription factor activity, RNA polymerase II-specific"/>
    <property type="evidence" value="ECO:0007669"/>
    <property type="project" value="InterPro"/>
</dbReference>
<organism evidence="10 11">
    <name type="scientific">Marasmius oreades</name>
    <name type="common">fairy-ring Marasmius</name>
    <dbReference type="NCBI Taxonomy" id="181124"/>
    <lineage>
        <taxon>Eukaryota</taxon>
        <taxon>Fungi</taxon>
        <taxon>Dikarya</taxon>
        <taxon>Basidiomycota</taxon>
        <taxon>Agaricomycotina</taxon>
        <taxon>Agaricomycetes</taxon>
        <taxon>Agaricomycetidae</taxon>
        <taxon>Agaricales</taxon>
        <taxon>Marasmiineae</taxon>
        <taxon>Marasmiaceae</taxon>
        <taxon>Marasmius</taxon>
    </lineage>
</organism>
<accession>A0A9P7S4Z2</accession>
<dbReference type="GeneID" id="66075373"/>
<dbReference type="GO" id="GO:0006351">
    <property type="term" value="P:DNA-templated transcription"/>
    <property type="evidence" value="ECO:0007669"/>
    <property type="project" value="InterPro"/>
</dbReference>
<dbReference type="PANTHER" id="PTHR31313:SF78">
    <property type="entry name" value="TRANSCRIPTION FACTOR DOMAIN-CONTAINING PROTEIN"/>
    <property type="match status" value="1"/>
</dbReference>
<evidence type="ECO:0000256" key="8">
    <source>
        <dbReference type="SAM" id="MobiDB-lite"/>
    </source>
</evidence>
<feature type="region of interest" description="Disordered" evidence="8">
    <location>
        <begin position="1"/>
        <end position="31"/>
    </location>
</feature>
<dbReference type="Proteomes" id="UP001049176">
    <property type="component" value="Chromosome 3"/>
</dbReference>
<dbReference type="InterPro" id="IPR036864">
    <property type="entry name" value="Zn2-C6_fun-type_DNA-bd_sf"/>
</dbReference>
<comment type="subcellular location">
    <subcellularLocation>
        <location evidence="1">Nucleus</location>
    </subcellularLocation>
</comment>
<feature type="compositionally biased region" description="Low complexity" evidence="8">
    <location>
        <begin position="20"/>
        <end position="31"/>
    </location>
</feature>
<feature type="compositionally biased region" description="Basic and acidic residues" evidence="8">
    <location>
        <begin position="282"/>
        <end position="295"/>
    </location>
</feature>
<evidence type="ECO:0000256" key="5">
    <source>
        <dbReference type="ARBA" id="ARBA00023125"/>
    </source>
</evidence>
<evidence type="ECO:0000313" key="10">
    <source>
        <dbReference type="EMBL" id="KAG7095561.1"/>
    </source>
</evidence>
<dbReference type="SMART" id="SM00906">
    <property type="entry name" value="Fungal_trans"/>
    <property type="match status" value="1"/>
</dbReference>
<dbReference type="InterPro" id="IPR001138">
    <property type="entry name" value="Zn2Cys6_DnaBD"/>
</dbReference>
<feature type="compositionally biased region" description="Low complexity" evidence="8">
    <location>
        <begin position="296"/>
        <end position="323"/>
    </location>
</feature>
<dbReference type="AlphaFoldDB" id="A0A9P7S4Z2"/>
<keyword evidence="2" id="KW-0479">Metal-binding</keyword>
<feature type="domain" description="Zn(2)-C6 fungal-type" evidence="9">
    <location>
        <begin position="72"/>
        <end position="104"/>
    </location>
</feature>
<keyword evidence="5" id="KW-0238">DNA-binding</keyword>
<dbReference type="CDD" id="cd00067">
    <property type="entry name" value="GAL4"/>
    <property type="match status" value="1"/>
</dbReference>
<dbReference type="PROSITE" id="PS00463">
    <property type="entry name" value="ZN2_CY6_FUNGAL_1"/>
    <property type="match status" value="1"/>
</dbReference>
<dbReference type="GO" id="GO:0005634">
    <property type="term" value="C:nucleus"/>
    <property type="evidence" value="ECO:0007669"/>
    <property type="project" value="UniProtKB-SubCell"/>
</dbReference>
<evidence type="ECO:0000256" key="6">
    <source>
        <dbReference type="ARBA" id="ARBA00023163"/>
    </source>
</evidence>
<keyword evidence="11" id="KW-1185">Reference proteome</keyword>
<dbReference type="SMART" id="SM00066">
    <property type="entry name" value="GAL4"/>
    <property type="match status" value="1"/>
</dbReference>
<evidence type="ECO:0000256" key="4">
    <source>
        <dbReference type="ARBA" id="ARBA00023015"/>
    </source>
</evidence>
<evidence type="ECO:0000259" key="9">
    <source>
        <dbReference type="PROSITE" id="PS50048"/>
    </source>
</evidence>
<feature type="region of interest" description="Disordered" evidence="8">
    <location>
        <begin position="950"/>
        <end position="969"/>
    </location>
</feature>
<comment type="caution">
    <text evidence="10">The sequence shown here is derived from an EMBL/GenBank/DDBJ whole genome shotgun (WGS) entry which is preliminary data.</text>
</comment>
<feature type="region of interest" description="Disordered" evidence="8">
    <location>
        <begin position="900"/>
        <end position="924"/>
    </location>
</feature>
<dbReference type="InterPro" id="IPR007219">
    <property type="entry name" value="XnlR_reg_dom"/>
</dbReference>
<dbReference type="OrthoDB" id="2123952at2759"/>
<dbReference type="Pfam" id="PF00172">
    <property type="entry name" value="Zn_clus"/>
    <property type="match status" value="1"/>
</dbReference>
<dbReference type="SUPFAM" id="SSF57701">
    <property type="entry name" value="Zn2/Cys6 DNA-binding domain"/>
    <property type="match status" value="1"/>
</dbReference>
<protein>
    <recommendedName>
        <fullName evidence="9">Zn(2)-C6 fungal-type domain-containing protein</fullName>
    </recommendedName>
</protein>